<dbReference type="RefSeq" id="WP_241035321.1">
    <property type="nucleotide sequence ID" value="NZ_BAAAJF010000023.1"/>
</dbReference>
<name>A0ABS9TA57_9PSEU</name>
<dbReference type="InterPro" id="IPR029058">
    <property type="entry name" value="AB_hydrolase_fold"/>
</dbReference>
<keyword evidence="2" id="KW-0378">Hydrolase</keyword>
<dbReference type="PANTHER" id="PTHR46623:SF6">
    <property type="entry name" value="ALPHA_BETA-HYDROLASES SUPERFAMILY PROTEIN"/>
    <property type="match status" value="1"/>
</dbReference>
<proteinExistence type="predicted"/>
<dbReference type="PANTHER" id="PTHR46623">
    <property type="entry name" value="CARBOXYMETHYLENEBUTENOLIDASE-RELATED"/>
    <property type="match status" value="1"/>
</dbReference>
<dbReference type="EMBL" id="JAKXMK010000004">
    <property type="protein sequence ID" value="MCH6165298.1"/>
    <property type="molecule type" value="Genomic_DNA"/>
</dbReference>
<comment type="caution">
    <text evidence="2">The sequence shown here is derived from an EMBL/GenBank/DDBJ whole genome shotgun (WGS) entry which is preliminary data.</text>
</comment>
<dbReference type="GO" id="GO:0016787">
    <property type="term" value="F:hydrolase activity"/>
    <property type="evidence" value="ECO:0007669"/>
    <property type="project" value="UniProtKB-KW"/>
</dbReference>
<dbReference type="SUPFAM" id="SSF53474">
    <property type="entry name" value="alpha/beta-Hydrolases"/>
    <property type="match status" value="1"/>
</dbReference>
<dbReference type="Pfam" id="PF01738">
    <property type="entry name" value="DLH"/>
    <property type="match status" value="1"/>
</dbReference>
<organism evidence="2 3">
    <name type="scientific">Pseudonocardia alaniniphila</name>
    <dbReference type="NCBI Taxonomy" id="75291"/>
    <lineage>
        <taxon>Bacteria</taxon>
        <taxon>Bacillati</taxon>
        <taxon>Actinomycetota</taxon>
        <taxon>Actinomycetes</taxon>
        <taxon>Pseudonocardiales</taxon>
        <taxon>Pseudonocardiaceae</taxon>
        <taxon>Pseudonocardia</taxon>
    </lineage>
</organism>
<dbReference type="Proteomes" id="UP001299970">
    <property type="component" value="Unassembled WGS sequence"/>
</dbReference>
<gene>
    <name evidence="2" type="ORF">MMF94_06365</name>
</gene>
<reference evidence="2 3" key="1">
    <citation type="submission" date="2022-03" db="EMBL/GenBank/DDBJ databases">
        <title>Pseudonocardia alaer sp. nov., a novel actinomycete isolated from reed forest soil.</title>
        <authorList>
            <person name="Wang L."/>
        </authorList>
    </citation>
    <scope>NUCLEOTIDE SEQUENCE [LARGE SCALE GENOMIC DNA]</scope>
    <source>
        <strain evidence="2 3">Y-16303</strain>
    </source>
</reference>
<evidence type="ECO:0000313" key="3">
    <source>
        <dbReference type="Proteomes" id="UP001299970"/>
    </source>
</evidence>
<feature type="domain" description="Dienelactone hydrolase" evidence="1">
    <location>
        <begin position="4"/>
        <end position="186"/>
    </location>
</feature>
<protein>
    <submittedName>
        <fullName evidence="2">Dienelactone hydrolase family protein</fullName>
    </submittedName>
</protein>
<keyword evidence="3" id="KW-1185">Reference proteome</keyword>
<sequence length="188" mass="20144">MAEVLLFHHAQGLTAGCLSFAEALRSAGHVVHTPDLYEGRTFTDLADGVGHAEQVGFPTIVERGRLAAEGLPGEIVYAGFSLGVMPAQMLAQTRPGAKGALFFHSCAPTSEFGGRWPAGLPLQIHTMDADDWGDLDIARDLVDSMESAELFLYPGDGHLFTDDSLPSYDEGAAALVKQRVLTFLDKVE</sequence>
<dbReference type="Gene3D" id="3.40.50.1820">
    <property type="entry name" value="alpha/beta hydrolase"/>
    <property type="match status" value="1"/>
</dbReference>
<accession>A0ABS9TA57</accession>
<dbReference type="InterPro" id="IPR002925">
    <property type="entry name" value="Dienelactn_hydro"/>
</dbReference>
<evidence type="ECO:0000313" key="2">
    <source>
        <dbReference type="EMBL" id="MCH6165298.1"/>
    </source>
</evidence>
<dbReference type="InterPro" id="IPR051049">
    <property type="entry name" value="Dienelactone_hydrolase-like"/>
</dbReference>
<evidence type="ECO:0000259" key="1">
    <source>
        <dbReference type="Pfam" id="PF01738"/>
    </source>
</evidence>